<dbReference type="GO" id="GO:0005524">
    <property type="term" value="F:ATP binding"/>
    <property type="evidence" value="ECO:0007669"/>
    <property type="project" value="UniProtKB-UniRule"/>
</dbReference>
<dbReference type="InterPro" id="IPR027417">
    <property type="entry name" value="P-loop_NTPase"/>
</dbReference>
<comment type="similarity">
    <text evidence="7">Belongs to the adenylate kinase family. AK6 subfamily.</text>
</comment>
<evidence type="ECO:0000256" key="3">
    <source>
        <dbReference type="ARBA" id="ARBA00022679"/>
    </source>
</evidence>
<feature type="region of interest" description="LID" evidence="7">
    <location>
        <begin position="110"/>
        <end position="120"/>
    </location>
</feature>
<accession>K0B7P6</accession>
<organism evidence="8 9">
    <name type="scientific">Candidatus Nitrosopumilus koreensis AR1</name>
    <dbReference type="NCBI Taxonomy" id="1229908"/>
    <lineage>
        <taxon>Archaea</taxon>
        <taxon>Nitrososphaerota</taxon>
        <taxon>Nitrososphaeria</taxon>
        <taxon>Nitrosopumilales</taxon>
        <taxon>Nitrosopumilaceae</taxon>
        <taxon>Nitrosopumilus</taxon>
    </lineage>
</organism>
<proteinExistence type="inferred from homology"/>
<dbReference type="GO" id="GO:0042274">
    <property type="term" value="P:ribosomal small subunit biogenesis"/>
    <property type="evidence" value="ECO:0007669"/>
    <property type="project" value="UniProtKB-UniRule"/>
</dbReference>
<evidence type="ECO:0000313" key="8">
    <source>
        <dbReference type="EMBL" id="AFS81529.1"/>
    </source>
</evidence>
<keyword evidence="6 7" id="KW-0067">ATP-binding</keyword>
<evidence type="ECO:0000256" key="4">
    <source>
        <dbReference type="ARBA" id="ARBA00022741"/>
    </source>
</evidence>
<keyword evidence="2 7" id="KW-0698">rRNA processing</keyword>
<dbReference type="GO" id="GO:0016887">
    <property type="term" value="F:ATP hydrolysis activity"/>
    <property type="evidence" value="ECO:0007669"/>
    <property type="project" value="InterPro"/>
</dbReference>
<keyword evidence="5 7" id="KW-0418">Kinase</keyword>
<keyword evidence="1 7" id="KW-0690">Ribosome biogenesis</keyword>
<dbReference type="STRING" id="1229908.NKOR_08350"/>
<feature type="region of interest" description="NMP" evidence="7">
    <location>
        <begin position="38"/>
        <end position="58"/>
    </location>
</feature>
<comment type="catalytic activity">
    <reaction evidence="7">
        <text>ATP + H2O = ADP + phosphate + H(+)</text>
        <dbReference type="Rhea" id="RHEA:13065"/>
        <dbReference type="ChEBI" id="CHEBI:15377"/>
        <dbReference type="ChEBI" id="CHEBI:15378"/>
        <dbReference type="ChEBI" id="CHEBI:30616"/>
        <dbReference type="ChEBI" id="CHEBI:43474"/>
        <dbReference type="ChEBI" id="CHEBI:456216"/>
    </reaction>
</comment>
<dbReference type="HAMAP" id="MF_00039">
    <property type="entry name" value="Adenylate_kinase_AK6"/>
    <property type="match status" value="1"/>
</dbReference>
<dbReference type="GO" id="GO:0004017">
    <property type="term" value="F:AMP kinase activity"/>
    <property type="evidence" value="ECO:0007669"/>
    <property type="project" value="UniProtKB-UniRule"/>
</dbReference>
<evidence type="ECO:0000256" key="5">
    <source>
        <dbReference type="ARBA" id="ARBA00022777"/>
    </source>
</evidence>
<keyword evidence="3 7" id="KW-0808">Transferase</keyword>
<keyword evidence="9" id="KW-1185">Reference proteome</keyword>
<dbReference type="PANTHER" id="PTHR12595">
    <property type="entry name" value="POS9-ACTIVATING FACTOR FAP7-RELATED"/>
    <property type="match status" value="1"/>
</dbReference>
<evidence type="ECO:0000256" key="2">
    <source>
        <dbReference type="ARBA" id="ARBA00022552"/>
    </source>
</evidence>
<evidence type="ECO:0000256" key="6">
    <source>
        <dbReference type="ARBA" id="ARBA00022840"/>
    </source>
</evidence>
<comment type="subunit">
    <text evidence="7">Interacts with uS11. Not a structural component of 40S pre-ribosomes, but transiently interacts with them by binding to uS11.</text>
</comment>
<dbReference type="HOGENOM" id="CLU_079096_0_0_2"/>
<dbReference type="EMBL" id="CP003842">
    <property type="protein sequence ID" value="AFS81529.1"/>
    <property type="molecule type" value="Genomic_DNA"/>
</dbReference>
<dbReference type="AlphaFoldDB" id="K0B7P6"/>
<dbReference type="EC" id="2.7.4.3" evidence="7"/>
<name>K0B7P6_9ARCH</name>
<keyword evidence="4 7" id="KW-0547">Nucleotide-binding</keyword>
<reference evidence="8 9" key="1">
    <citation type="journal article" date="2012" name="J. Bacteriol.">
        <title>Draft Genome Sequence of an Ammonia-Oxidizing Archaeon, "Candidatus Nitrosopumilus koreensis" AR1, from Marine Sediment.</title>
        <authorList>
            <person name="Park S.J."/>
            <person name="Kim J.G."/>
            <person name="Jung M.Y."/>
            <person name="Kim S.J."/>
            <person name="Cha I.T."/>
            <person name="Kwon K."/>
            <person name="Lee J.H."/>
            <person name="Rhee S.K."/>
        </authorList>
    </citation>
    <scope>NUCLEOTIDE SEQUENCE [LARGE SCALE GENOMIC DNA]</scope>
    <source>
        <strain evidence="8 9">AR1</strain>
    </source>
</reference>
<dbReference type="Gene3D" id="3.40.50.300">
    <property type="entry name" value="P-loop containing nucleotide triphosphate hydrolases"/>
    <property type="match status" value="1"/>
</dbReference>
<sequence>MVTKQNYSMSIVITGNPGVGKHTIAKELAQKIQLEIMDINQIAKDSGLFEKNDESNDVDTEKLKEILKEKISNKCIIVGHLAPYVLDKNRVSTVIVLRRNPYDLIKVYKQRGYTEKKSKENASSEILGIITYDAKNQFEEKVVQINVSENEMQDILNKIQASISGNQNSEEIDWLESVTKNNDLKKFFVD</sequence>
<dbReference type="PATRIC" id="fig|1229908.8.peg.1812"/>
<dbReference type="Proteomes" id="UP000006101">
    <property type="component" value="Chromosome"/>
</dbReference>
<dbReference type="PANTHER" id="PTHR12595:SF0">
    <property type="entry name" value="ADENYLATE KINASE ISOENZYME 6"/>
    <property type="match status" value="1"/>
</dbReference>
<dbReference type="InterPro" id="IPR020618">
    <property type="entry name" value="Adenyl_kinase_AK6"/>
</dbReference>
<evidence type="ECO:0000256" key="7">
    <source>
        <dbReference type="HAMAP-Rule" id="MF_00039"/>
    </source>
</evidence>
<protein>
    <recommendedName>
        <fullName evidence="7">Putative adenylate kinase</fullName>
        <shortName evidence="7">AK</shortName>
        <ecNumber evidence="7">2.7.4.3</ecNumber>
    </recommendedName>
    <alternativeName>
        <fullName evidence="7">ATP-AMP transphosphorylase</fullName>
    </alternativeName>
</protein>
<feature type="binding site" evidence="7">
    <location>
        <position position="20"/>
    </location>
    <ligand>
        <name>ATP</name>
        <dbReference type="ChEBI" id="CHEBI:30616"/>
    </ligand>
</feature>
<dbReference type="GO" id="GO:0006364">
    <property type="term" value="P:rRNA processing"/>
    <property type="evidence" value="ECO:0007669"/>
    <property type="project" value="UniProtKB-KW"/>
</dbReference>
<comment type="caution">
    <text evidence="7">Lacks conserved residue(s) required for the propagation of feature annotation.</text>
</comment>
<comment type="function">
    <text evidence="7">Broad-specificity nucleoside monophosphate (NMP) kinase that catalyzes the reversible transfer of the terminal phosphate group between nucleoside triphosphates and monophosphates. Has also ATPase activity. Involved in the late maturation steps of the 30S ribosomal particles, specifically 16S rRNA maturation. While NMP activity is not required for ribosome maturation, ATPase activity is. Associates transiently with small ribosomal subunit protein uS11. ATP hydrolysis breaks the interaction with uS11. May temporarily remove uS11 from the ribosome to enable a conformational change of the ribosomal RNA that is needed for the final maturation step of the small ribosomal subunit.</text>
</comment>
<dbReference type="KEGG" id="nkr:NKOR_08350"/>
<dbReference type="SUPFAM" id="SSF52540">
    <property type="entry name" value="P-loop containing nucleoside triphosphate hydrolases"/>
    <property type="match status" value="1"/>
</dbReference>
<comment type="catalytic activity">
    <reaction evidence="7">
        <text>AMP + ATP = 2 ADP</text>
        <dbReference type="Rhea" id="RHEA:12973"/>
        <dbReference type="ChEBI" id="CHEBI:30616"/>
        <dbReference type="ChEBI" id="CHEBI:456215"/>
        <dbReference type="ChEBI" id="CHEBI:456216"/>
        <dbReference type="EC" id="2.7.4.3"/>
    </reaction>
</comment>
<dbReference type="Pfam" id="PF13238">
    <property type="entry name" value="AAA_18"/>
    <property type="match status" value="1"/>
</dbReference>
<feature type="binding site" evidence="7">
    <location>
        <position position="18"/>
    </location>
    <ligand>
        <name>ATP</name>
        <dbReference type="ChEBI" id="CHEBI:30616"/>
    </ligand>
</feature>
<gene>
    <name evidence="8" type="ORF">NKOR_08350</name>
</gene>
<feature type="binding site" evidence="7">
    <location>
        <position position="111"/>
    </location>
    <ligand>
        <name>ATP</name>
        <dbReference type="ChEBI" id="CHEBI:30616"/>
    </ligand>
</feature>
<feature type="binding site" evidence="7">
    <location>
        <position position="23"/>
    </location>
    <ligand>
        <name>ATP</name>
        <dbReference type="ChEBI" id="CHEBI:30616"/>
    </ligand>
</feature>
<evidence type="ECO:0000256" key="1">
    <source>
        <dbReference type="ARBA" id="ARBA00022517"/>
    </source>
</evidence>
<evidence type="ECO:0000313" key="9">
    <source>
        <dbReference type="Proteomes" id="UP000006101"/>
    </source>
</evidence>
<feature type="binding site" evidence="7">
    <location>
        <position position="21"/>
    </location>
    <ligand>
        <name>ATP</name>
        <dbReference type="ChEBI" id="CHEBI:30616"/>
    </ligand>
</feature>